<gene>
    <name evidence="2" type="ORF">HNR57_007540</name>
</gene>
<dbReference type="InterPro" id="IPR052164">
    <property type="entry name" value="Anthracycline_SecMetBiosynth"/>
</dbReference>
<dbReference type="InterPro" id="IPR041581">
    <property type="entry name" value="Glyoxalase_6"/>
</dbReference>
<dbReference type="AlphaFoldDB" id="A0A7W9WLQ3"/>
<dbReference type="EMBL" id="JACHGV010000019">
    <property type="protein sequence ID" value="MBB6081589.1"/>
    <property type="molecule type" value="Genomic_DNA"/>
</dbReference>
<dbReference type="PANTHER" id="PTHR33993">
    <property type="entry name" value="GLYOXALASE-RELATED"/>
    <property type="match status" value="1"/>
</dbReference>
<dbReference type="InterPro" id="IPR037523">
    <property type="entry name" value="VOC_core"/>
</dbReference>
<organism evidence="2 3">
    <name type="scientific">Streptomyces paradoxus</name>
    <dbReference type="NCBI Taxonomy" id="66375"/>
    <lineage>
        <taxon>Bacteria</taxon>
        <taxon>Bacillati</taxon>
        <taxon>Actinomycetota</taxon>
        <taxon>Actinomycetes</taxon>
        <taxon>Kitasatosporales</taxon>
        <taxon>Streptomycetaceae</taxon>
        <taxon>Streptomyces</taxon>
    </lineage>
</organism>
<protein>
    <recommendedName>
        <fullName evidence="1">VOC domain-containing protein</fullName>
    </recommendedName>
</protein>
<dbReference type="CDD" id="cd07247">
    <property type="entry name" value="SgaA_N_like"/>
    <property type="match status" value="1"/>
</dbReference>
<dbReference type="Proteomes" id="UP000591537">
    <property type="component" value="Unassembled WGS sequence"/>
</dbReference>
<accession>A0A7W9WLQ3</accession>
<evidence type="ECO:0000313" key="2">
    <source>
        <dbReference type="EMBL" id="MBB6081589.1"/>
    </source>
</evidence>
<dbReference type="RefSeq" id="WP_184567477.1">
    <property type="nucleotide sequence ID" value="NZ_BAAARS010000006.1"/>
</dbReference>
<proteinExistence type="predicted"/>
<dbReference type="PROSITE" id="PS51819">
    <property type="entry name" value="VOC"/>
    <property type="match status" value="1"/>
</dbReference>
<dbReference type="SUPFAM" id="SSF54593">
    <property type="entry name" value="Glyoxalase/Bleomycin resistance protein/Dihydroxybiphenyl dioxygenase"/>
    <property type="match status" value="1"/>
</dbReference>
<comment type="caution">
    <text evidence="2">The sequence shown here is derived from an EMBL/GenBank/DDBJ whole genome shotgun (WGS) entry which is preliminary data.</text>
</comment>
<keyword evidence="3" id="KW-1185">Reference proteome</keyword>
<dbReference type="Pfam" id="PF18029">
    <property type="entry name" value="Glyoxalase_6"/>
    <property type="match status" value="1"/>
</dbReference>
<feature type="domain" description="VOC" evidence="1">
    <location>
        <begin position="10"/>
        <end position="127"/>
    </location>
</feature>
<dbReference type="Gene3D" id="3.10.180.10">
    <property type="entry name" value="2,3-Dihydroxybiphenyl 1,2-Dioxygenase, domain 1"/>
    <property type="match status" value="1"/>
</dbReference>
<dbReference type="InterPro" id="IPR029068">
    <property type="entry name" value="Glyas_Bleomycin-R_OHBP_Dase"/>
</dbReference>
<evidence type="ECO:0000259" key="1">
    <source>
        <dbReference type="PROSITE" id="PS51819"/>
    </source>
</evidence>
<sequence>MTTRLGSENEFCWMDLKTRDPGGTAALLSKTLGWRFAVDEKDWRKATRISVDGHPIGGVSDLANPVYPPGTPAHIAFYLAVDDIDRRVEAATAHGARLVVPPFDAGDQGRIATLIDPVGAAFSLWQRHHFPGWRFPPNLAGSPHGMVLACDQPDEARHFYEGTTGSPLLCADFIATVGPGASAPRWELVVAVDDLDSVVRAHDDGQASATWPEETGGRVARWSSPEGLSFLVRRKEQ</sequence>
<name>A0A7W9WLQ3_9ACTN</name>
<dbReference type="PANTHER" id="PTHR33993:SF14">
    <property type="entry name" value="GB|AAF24581.1"/>
    <property type="match status" value="1"/>
</dbReference>
<reference evidence="2 3" key="1">
    <citation type="submission" date="2020-08" db="EMBL/GenBank/DDBJ databases">
        <title>Genomic Encyclopedia of Type Strains, Phase IV (KMG-IV): sequencing the most valuable type-strain genomes for metagenomic binning, comparative biology and taxonomic classification.</title>
        <authorList>
            <person name="Goeker M."/>
        </authorList>
    </citation>
    <scope>NUCLEOTIDE SEQUENCE [LARGE SCALE GENOMIC DNA]</scope>
    <source>
        <strain evidence="2 3">DSM 43350</strain>
    </source>
</reference>
<evidence type="ECO:0000313" key="3">
    <source>
        <dbReference type="Proteomes" id="UP000591537"/>
    </source>
</evidence>